<keyword evidence="2" id="KW-1133">Transmembrane helix</keyword>
<reference evidence="4" key="1">
    <citation type="submission" date="2020-05" db="EMBL/GenBank/DDBJ databases">
        <title>Chitinophaga laudate sp. nov., isolated from a tropical peat swamp.</title>
        <authorList>
            <person name="Goh C.B.S."/>
            <person name="Lee M.S."/>
            <person name="Parimannan S."/>
            <person name="Pasbakhsh P."/>
            <person name="Yule C.M."/>
            <person name="Rajandas H."/>
            <person name="Loke S."/>
            <person name="Croft L."/>
            <person name="Tan J.B.L."/>
        </authorList>
    </citation>
    <scope>NUCLEOTIDE SEQUENCE</scope>
    <source>
        <strain evidence="4">Mgbs1</strain>
    </source>
</reference>
<dbReference type="PANTHER" id="PTHR30576:SF0">
    <property type="entry name" value="UNDECAPRENYL-PHOSPHATE N-ACETYLGALACTOSAMINYL 1-PHOSPHATE TRANSFERASE-RELATED"/>
    <property type="match status" value="1"/>
</dbReference>
<keyword evidence="2" id="KW-0472">Membrane</keyword>
<dbReference type="PANTHER" id="PTHR30576">
    <property type="entry name" value="COLANIC BIOSYNTHESIS UDP-GLUCOSE LIPID CARRIER TRANSFERASE"/>
    <property type="match status" value="1"/>
</dbReference>
<evidence type="ECO:0000259" key="3">
    <source>
        <dbReference type="Pfam" id="PF02397"/>
    </source>
</evidence>
<keyword evidence="2" id="KW-0812">Transmembrane</keyword>
<evidence type="ECO:0000256" key="2">
    <source>
        <dbReference type="SAM" id="Phobius"/>
    </source>
</evidence>
<evidence type="ECO:0000313" key="4">
    <source>
        <dbReference type="EMBL" id="NSL86693.1"/>
    </source>
</evidence>
<feature type="transmembrane region" description="Helical" evidence="2">
    <location>
        <begin position="132"/>
        <end position="153"/>
    </location>
</feature>
<accession>A0A9Q5GVK4</accession>
<evidence type="ECO:0000256" key="1">
    <source>
        <dbReference type="ARBA" id="ARBA00006464"/>
    </source>
</evidence>
<proteinExistence type="inferred from homology"/>
<dbReference type="Proteomes" id="UP000281028">
    <property type="component" value="Unassembled WGS sequence"/>
</dbReference>
<dbReference type="InterPro" id="IPR003362">
    <property type="entry name" value="Bact_transf"/>
</dbReference>
<dbReference type="GO" id="GO:0016780">
    <property type="term" value="F:phosphotransferase activity, for other substituted phosphate groups"/>
    <property type="evidence" value="ECO:0007669"/>
    <property type="project" value="TreeGrafter"/>
</dbReference>
<protein>
    <submittedName>
        <fullName evidence="4">Sugar transferase</fullName>
    </submittedName>
</protein>
<gene>
    <name evidence="4" type="ORF">ECE50_007620</name>
</gene>
<name>A0A9Q5GVK4_9BACT</name>
<dbReference type="Pfam" id="PF02397">
    <property type="entry name" value="Bac_transf"/>
    <property type="match status" value="1"/>
</dbReference>
<sequence length="327" mass="37752">MVENVATAEKTIGQLLNNYRKIPAVIVFNFSSDYEESFAQWKTYLESHRVLRSIPFFLYSEHVTDALRELHKQYPFIDEIISRDCFANLDNKVNFVAKFKRLQLFRPAAAAPRVPRSFSAIVSNTLKRAFDILVSATLILLLSPLLLLIALLIRIESKGPVIYRAPRAGSNYRIFKFYKFRTMIADADKKLHQLNHLNQYDTNSKGPKFYKVSNDPRITRLGNFLRNTSIDEIPQLFNVLKGEMSLVGNRPLPLYEAATLTTDEWAERFMAPAGITGLWQVSKRGKKEMSVEERIELDIRYARKNSFVYDMWLMASTPKALIQKDNV</sequence>
<dbReference type="AlphaFoldDB" id="A0A9Q5GVK4"/>
<feature type="domain" description="Bacterial sugar transferase" evidence="3">
    <location>
        <begin position="127"/>
        <end position="322"/>
    </location>
</feature>
<comment type="similarity">
    <text evidence="1">Belongs to the bacterial sugar transferase family.</text>
</comment>
<comment type="caution">
    <text evidence="4">The sequence shown here is derived from an EMBL/GenBank/DDBJ whole genome shotgun (WGS) entry which is preliminary data.</text>
</comment>
<keyword evidence="4" id="KW-0808">Transferase</keyword>
<evidence type="ECO:0000313" key="5">
    <source>
        <dbReference type="Proteomes" id="UP000281028"/>
    </source>
</evidence>
<organism evidence="4 5">
    <name type="scientific">Chitinophaga solisilvae</name>
    <dbReference type="NCBI Taxonomy" id="1233460"/>
    <lineage>
        <taxon>Bacteria</taxon>
        <taxon>Pseudomonadati</taxon>
        <taxon>Bacteroidota</taxon>
        <taxon>Chitinophagia</taxon>
        <taxon>Chitinophagales</taxon>
        <taxon>Chitinophagaceae</taxon>
        <taxon>Chitinophaga</taxon>
    </lineage>
</organism>
<keyword evidence="5" id="KW-1185">Reference proteome</keyword>
<dbReference type="EMBL" id="RIAR02000001">
    <property type="protein sequence ID" value="NSL86693.1"/>
    <property type="molecule type" value="Genomic_DNA"/>
</dbReference>